<dbReference type="Pfam" id="PF04472">
    <property type="entry name" value="SepF"/>
    <property type="match status" value="1"/>
</dbReference>
<dbReference type="HOGENOM" id="CLU_1923145_0_0_0"/>
<name>E3CWA5_9BACT</name>
<keyword evidence="3" id="KW-1185">Reference proteome</keyword>
<dbReference type="STRING" id="584708.Apau_0930"/>
<evidence type="ECO:0000313" key="3">
    <source>
        <dbReference type="Proteomes" id="UP000005096"/>
    </source>
</evidence>
<dbReference type="RefSeq" id="WP_006300532.1">
    <property type="nucleotide sequence ID" value="NZ_CM001022.1"/>
</dbReference>
<dbReference type="AlphaFoldDB" id="E3CWA5"/>
<reference evidence="2 3" key="1">
    <citation type="journal article" date="2010" name="Stand. Genomic Sci.">
        <title>Non-contiguous finished genome sequence of Aminomonas paucivorans type strain (GLU-3).</title>
        <authorList>
            <person name="Pitluck S."/>
            <person name="Yasawong M."/>
            <person name="Held B."/>
            <person name="Lapidus A."/>
            <person name="Nolan M."/>
            <person name="Copeland A."/>
            <person name="Lucas S."/>
            <person name="Del Rio T.G."/>
            <person name="Tice H."/>
            <person name="Cheng J.F."/>
            <person name="Chertkov O."/>
            <person name="Goodwin L."/>
            <person name="Tapia R."/>
            <person name="Han C."/>
            <person name="Liolios K."/>
            <person name="Ivanova N."/>
            <person name="Mavromatis K."/>
            <person name="Ovchinnikova G."/>
            <person name="Pati A."/>
            <person name="Chen A."/>
            <person name="Palaniappan K."/>
            <person name="Land M."/>
            <person name="Hauser L."/>
            <person name="Chang Y.J."/>
            <person name="Jeffries C.D."/>
            <person name="Pukall R."/>
            <person name="Spring S."/>
            <person name="Rohde M."/>
            <person name="Sikorski J."/>
            <person name="Goker M."/>
            <person name="Woyke T."/>
            <person name="Bristow J."/>
            <person name="Eisen J.A."/>
            <person name="Markowitz V."/>
            <person name="Hugenholtz P."/>
            <person name="Kyrpides N.C."/>
            <person name="Klenk H.P."/>
        </authorList>
    </citation>
    <scope>NUCLEOTIDE SEQUENCE [LARGE SCALE GENOMIC DNA]</scope>
    <source>
        <strain evidence="2 3">DSM 12260</strain>
    </source>
</reference>
<organism evidence="2 3">
    <name type="scientific">Aminomonas paucivorans DSM 12260</name>
    <dbReference type="NCBI Taxonomy" id="584708"/>
    <lineage>
        <taxon>Bacteria</taxon>
        <taxon>Thermotogati</taxon>
        <taxon>Synergistota</taxon>
        <taxon>Synergistia</taxon>
        <taxon>Synergistales</taxon>
        <taxon>Synergistaceae</taxon>
        <taxon>Aminomonas</taxon>
    </lineage>
</organism>
<dbReference type="GO" id="GO:0090529">
    <property type="term" value="P:cell septum assembly"/>
    <property type="evidence" value="ECO:0007669"/>
    <property type="project" value="InterPro"/>
</dbReference>
<proteinExistence type="predicted"/>
<dbReference type="InterPro" id="IPR007561">
    <property type="entry name" value="Cell_div_SepF/SepF-rel"/>
</dbReference>
<dbReference type="OrthoDB" id="4644at2"/>
<sequence length="131" mass="14581">MLRRIGVLLGLSEEPEEAGGDPQTEDREERRARLLREAPAVARMVLCRPSPDRQMREELAGALHQGRMVLVDLRSFDRESGQGLLDFLCGVAFALRGSVVRAAPGLFLASPRRGWVETWIPEDGNEEVGEE</sequence>
<dbReference type="eggNOG" id="COG1799">
    <property type="taxonomic scope" value="Bacteria"/>
</dbReference>
<dbReference type="Proteomes" id="UP000005096">
    <property type="component" value="Chromosome"/>
</dbReference>
<evidence type="ECO:0000256" key="1">
    <source>
        <dbReference type="SAM" id="MobiDB-lite"/>
    </source>
</evidence>
<protein>
    <recommendedName>
        <fullName evidence="4">Cell division protein SepF</fullName>
    </recommendedName>
</protein>
<dbReference type="Gene3D" id="3.30.110.150">
    <property type="entry name" value="SepF-like protein"/>
    <property type="match status" value="1"/>
</dbReference>
<evidence type="ECO:0008006" key="4">
    <source>
        <dbReference type="Google" id="ProtNLM"/>
    </source>
</evidence>
<feature type="region of interest" description="Disordered" evidence="1">
    <location>
        <begin position="9"/>
        <end position="30"/>
    </location>
</feature>
<dbReference type="PaxDb" id="584708-Apau_0930"/>
<accession>E3CWA5</accession>
<dbReference type="InterPro" id="IPR038594">
    <property type="entry name" value="SepF-like_sf"/>
</dbReference>
<dbReference type="EMBL" id="CM001022">
    <property type="protein sequence ID" value="EFQ23357.1"/>
    <property type="molecule type" value="Genomic_DNA"/>
</dbReference>
<evidence type="ECO:0000313" key="2">
    <source>
        <dbReference type="EMBL" id="EFQ23357.1"/>
    </source>
</evidence>
<gene>
    <name evidence="2" type="ORF">Apau_0930</name>
</gene>